<proteinExistence type="predicted"/>
<dbReference type="AlphaFoldDB" id="A0A2W4WMF2"/>
<dbReference type="EMBL" id="QBMN01000004">
    <property type="protein sequence ID" value="PZO45572.1"/>
    <property type="molecule type" value="Genomic_DNA"/>
</dbReference>
<accession>A0A2W4WMF2</accession>
<dbReference type="Proteomes" id="UP000249081">
    <property type="component" value="Unassembled WGS sequence"/>
</dbReference>
<reference evidence="2" key="1">
    <citation type="submission" date="2018-04" db="EMBL/GenBank/DDBJ databases">
        <authorList>
            <person name="Cornet L."/>
        </authorList>
    </citation>
    <scope>NUCLEOTIDE SEQUENCE [LARGE SCALE GENOMIC DNA]</scope>
</reference>
<organism evidence="1 2">
    <name type="scientific">Shackletoniella antarctica</name>
    <dbReference type="NCBI Taxonomy" id="268115"/>
    <lineage>
        <taxon>Bacteria</taxon>
        <taxon>Bacillati</taxon>
        <taxon>Cyanobacteriota</taxon>
        <taxon>Cyanophyceae</taxon>
        <taxon>Oculatellales</taxon>
        <taxon>Oculatellaceae</taxon>
        <taxon>Shackletoniella</taxon>
    </lineage>
</organism>
<protein>
    <submittedName>
        <fullName evidence="1">Uncharacterized protein</fullName>
    </submittedName>
</protein>
<evidence type="ECO:0000313" key="1">
    <source>
        <dbReference type="EMBL" id="PZO45572.1"/>
    </source>
</evidence>
<sequence>MQLGTLLCAPAVWPFGNLGYVIWIWHEQAFCAVLAQAVTSVWHESLAQVNCSMAMPLDLGRAVGLP</sequence>
<gene>
    <name evidence="1" type="ORF">DCF17_01190</name>
</gene>
<comment type="caution">
    <text evidence="1">The sequence shown here is derived from an EMBL/GenBank/DDBJ whole genome shotgun (WGS) entry which is preliminary data.</text>
</comment>
<evidence type="ECO:0000313" key="2">
    <source>
        <dbReference type="Proteomes" id="UP000249081"/>
    </source>
</evidence>
<name>A0A2W4WMF2_9CYAN</name>
<reference evidence="1 2" key="2">
    <citation type="submission" date="2018-06" db="EMBL/GenBank/DDBJ databases">
        <title>Metagenomic assembly of (sub)arctic Cyanobacteria and their associated microbiome from non-axenic cultures.</title>
        <authorList>
            <person name="Baurain D."/>
        </authorList>
    </citation>
    <scope>NUCLEOTIDE SEQUENCE [LARGE SCALE GENOMIC DNA]</scope>
    <source>
        <strain evidence="1">ULC041bin1</strain>
    </source>
</reference>